<dbReference type="Proteomes" id="UP000005239">
    <property type="component" value="Unassembled WGS sequence"/>
</dbReference>
<dbReference type="InterPro" id="IPR050327">
    <property type="entry name" value="Proton-linked_MCT"/>
</dbReference>
<dbReference type="GO" id="GO:0008028">
    <property type="term" value="F:monocarboxylic acid transmembrane transporter activity"/>
    <property type="evidence" value="ECO:0000318"/>
    <property type="project" value="GO_Central"/>
</dbReference>
<dbReference type="PANTHER" id="PTHR11360:SF238">
    <property type="entry name" value="SD10469P"/>
    <property type="match status" value="1"/>
</dbReference>
<dbReference type="Gene3D" id="1.20.1250.20">
    <property type="entry name" value="MFS general substrate transporter like domains"/>
    <property type="match status" value="2"/>
</dbReference>
<keyword evidence="3" id="KW-1185">Reference proteome</keyword>
<dbReference type="EnsemblMetazoa" id="PPA05907.1">
    <property type="protein sequence ID" value="PPA05907.1"/>
    <property type="gene ID" value="WBGene00095461"/>
</dbReference>
<dbReference type="CDD" id="cd17352">
    <property type="entry name" value="MFS_MCT_SLC16"/>
    <property type="match status" value="1"/>
</dbReference>
<dbReference type="AlphaFoldDB" id="A0A454XWE9"/>
<dbReference type="Pfam" id="PF07690">
    <property type="entry name" value="MFS_1"/>
    <property type="match status" value="1"/>
</dbReference>
<dbReference type="InterPro" id="IPR011701">
    <property type="entry name" value="MFS"/>
</dbReference>
<sequence length="605" mass="65170">MAPGADEKSGRRDGTDADSLLLAQAEDRKVEDELEAAGFIKAPDGGYGWAIVAASFFANLCVDGVIFTVGTILTPLWKTKYGCGDTEVSIAFSLLAGSYLLIGPVASAFANTYGCRPVTIVGALIAFFGFVLSTASPSIYLTWIAFGLIGGIGFGLVYLPSLVIVSHYFDSKRAMATGIAVCGSGIGTIIFAWLNTVVIDIIKSMVSIETDISSIFMCFVAVVALLCVIPGVLYKPLELQKEQLDQVTKIVQDYEANQSRKNSLLSPEDGLRADGMRFDAHRPFLSTLELNAQKKGQGQQMWSQRDLAAAVAKESLAELNRPLSRADIFYPGSTAALNERSRATSNPNQHAINPIEGIGASNIFLSKIAIDQVEEYYETTKTSWHANLIHTLSSMMDVSLLKRPSFLILAFSGFLTLSCFYVPYLYLGNEMDRVGTYSDKDKSTPIKVLGIINIVARIGCGYIADRPQADALLVSSVALTLAGVSTIVVPFLTAYWQFIAYCLPFALGAACFAALRTVVCAELFGLEKLSSAFGVLLMFMGVGATVGSPIAAAISDLTGSFDFSFYVMGALMALSGIILFPLRRLAVRENEKEEKEMAALENNDL</sequence>
<dbReference type="FunFam" id="1.20.1250.20:FF:000666">
    <property type="entry name" value="MonoCarboxylate Transporter family"/>
    <property type="match status" value="1"/>
</dbReference>
<evidence type="ECO:0000313" key="3">
    <source>
        <dbReference type="Proteomes" id="UP000005239"/>
    </source>
</evidence>
<comment type="subcellular location">
    <subcellularLocation>
        <location evidence="1">Membrane</location>
        <topology evidence="1">Multi-pass membrane protein</topology>
    </subcellularLocation>
</comment>
<dbReference type="OrthoDB" id="2213137at2759"/>
<name>A0A454XWE9_PRIPA</name>
<dbReference type="GO" id="GO:0015718">
    <property type="term" value="P:monocarboxylic acid transport"/>
    <property type="evidence" value="ECO:0000318"/>
    <property type="project" value="GO_Central"/>
</dbReference>
<accession>A0A454XWE9</accession>
<proteinExistence type="predicted"/>
<dbReference type="FunFam" id="1.20.1250.20:FF:000669">
    <property type="entry name" value="MonoCarboxylate Transporter family"/>
    <property type="match status" value="1"/>
</dbReference>
<dbReference type="InterPro" id="IPR036259">
    <property type="entry name" value="MFS_trans_sf"/>
</dbReference>
<dbReference type="GO" id="GO:0005886">
    <property type="term" value="C:plasma membrane"/>
    <property type="evidence" value="ECO:0000318"/>
    <property type="project" value="GO_Central"/>
</dbReference>
<dbReference type="SUPFAM" id="SSF103473">
    <property type="entry name" value="MFS general substrate transporter"/>
    <property type="match status" value="1"/>
</dbReference>
<dbReference type="PANTHER" id="PTHR11360">
    <property type="entry name" value="MONOCARBOXYLATE TRANSPORTER"/>
    <property type="match status" value="1"/>
</dbReference>
<dbReference type="PROSITE" id="PS50850">
    <property type="entry name" value="MFS"/>
    <property type="match status" value="1"/>
</dbReference>
<reference evidence="3" key="1">
    <citation type="journal article" date="2008" name="Nat. Genet.">
        <title>The Pristionchus pacificus genome provides a unique perspective on nematode lifestyle and parasitism.</title>
        <authorList>
            <person name="Dieterich C."/>
            <person name="Clifton S.W."/>
            <person name="Schuster L.N."/>
            <person name="Chinwalla A."/>
            <person name="Delehaunty K."/>
            <person name="Dinkelacker I."/>
            <person name="Fulton L."/>
            <person name="Fulton R."/>
            <person name="Godfrey J."/>
            <person name="Minx P."/>
            <person name="Mitreva M."/>
            <person name="Roeseler W."/>
            <person name="Tian H."/>
            <person name="Witte H."/>
            <person name="Yang S.P."/>
            <person name="Wilson R.K."/>
            <person name="Sommer R.J."/>
        </authorList>
    </citation>
    <scope>NUCLEOTIDE SEQUENCE [LARGE SCALE GENOMIC DNA]</scope>
    <source>
        <strain evidence="3">PS312</strain>
    </source>
</reference>
<protein>
    <submittedName>
        <fullName evidence="2">Mct-3</fullName>
    </submittedName>
</protein>
<organism evidence="2 3">
    <name type="scientific">Pristionchus pacificus</name>
    <name type="common">Parasitic nematode worm</name>
    <dbReference type="NCBI Taxonomy" id="54126"/>
    <lineage>
        <taxon>Eukaryota</taxon>
        <taxon>Metazoa</taxon>
        <taxon>Ecdysozoa</taxon>
        <taxon>Nematoda</taxon>
        <taxon>Chromadorea</taxon>
        <taxon>Rhabditida</taxon>
        <taxon>Rhabditina</taxon>
        <taxon>Diplogasteromorpha</taxon>
        <taxon>Diplogasteroidea</taxon>
        <taxon>Neodiplogasteridae</taxon>
        <taxon>Pristionchus</taxon>
    </lineage>
</organism>
<reference evidence="2" key="2">
    <citation type="submission" date="2022-06" db="UniProtKB">
        <authorList>
            <consortium name="EnsemblMetazoa"/>
        </authorList>
    </citation>
    <scope>IDENTIFICATION</scope>
    <source>
        <strain evidence="2">PS312</strain>
    </source>
</reference>
<gene>
    <name evidence="2" type="primary">WBGene00095461</name>
</gene>
<dbReference type="OMA" id="ASQRHHY"/>
<accession>A0A8R1U6T9</accession>
<evidence type="ECO:0000256" key="1">
    <source>
        <dbReference type="ARBA" id="ARBA00004141"/>
    </source>
</evidence>
<dbReference type="InterPro" id="IPR020846">
    <property type="entry name" value="MFS_dom"/>
</dbReference>
<evidence type="ECO:0000313" key="2">
    <source>
        <dbReference type="EnsemblMetazoa" id="PPA05907.1"/>
    </source>
</evidence>